<feature type="active site" description="Nucleophile" evidence="7">
    <location>
        <position position="315"/>
    </location>
</feature>
<proteinExistence type="predicted"/>
<sequence>MTTSLRPAVKPASVTADPAFGSETVGPLQPLRVTAAGGTITTLEVRAADGSAIAGSFTEDRTSWTSNQRLRYSGVYTATGVATGAAGTEPARIAGTWTVFSVSDTVSTGITPDEDAKVGVASPVIVRFGYYASDEQRAEIQRHVKITTTPKVEGAWAWFTHDGDDYASLDFRPKDFWPAGIEVTVTVDLLGVPFADGMYGPRDVVTRNFTIGRNRVTYADPDSKILTVKESGKVVARYPMSMGRGDDVGDPNLVTRSGIHIVTDKKADTKMSNPAYGYKDLPEKWAVRISNNGEFIHQNLASVDVQGKQNVSHGCINLNAKNAKAYFGKAIYGDPVVVTGTSVKLSASDGDYYGWALSWSEWKSHSAL</sequence>
<gene>
    <name evidence="10" type="ORF">ABLG96_04890</name>
</gene>
<keyword evidence="4 7" id="KW-0573">Peptidoglycan synthesis</keyword>
<evidence type="ECO:0000259" key="9">
    <source>
        <dbReference type="PROSITE" id="PS52029"/>
    </source>
</evidence>
<keyword evidence="6 7" id="KW-0961">Cell wall biogenesis/degradation</keyword>
<dbReference type="InterPro" id="IPR005490">
    <property type="entry name" value="LD_TPept_cat_dom"/>
</dbReference>
<dbReference type="EMBL" id="CP159218">
    <property type="protein sequence ID" value="XCG64667.1"/>
    <property type="molecule type" value="Genomic_DNA"/>
</dbReference>
<evidence type="ECO:0000256" key="2">
    <source>
        <dbReference type="ARBA" id="ARBA00022679"/>
    </source>
</evidence>
<evidence type="ECO:0000256" key="6">
    <source>
        <dbReference type="ARBA" id="ARBA00023316"/>
    </source>
</evidence>
<dbReference type="GO" id="GO:0005576">
    <property type="term" value="C:extracellular region"/>
    <property type="evidence" value="ECO:0007669"/>
    <property type="project" value="TreeGrafter"/>
</dbReference>
<dbReference type="SUPFAM" id="SSF141523">
    <property type="entry name" value="L,D-transpeptidase catalytic domain-like"/>
    <property type="match status" value="1"/>
</dbReference>
<evidence type="ECO:0000256" key="5">
    <source>
        <dbReference type="ARBA" id="ARBA00023315"/>
    </source>
</evidence>
<dbReference type="InterPro" id="IPR041280">
    <property type="entry name" value="Big_10"/>
</dbReference>
<dbReference type="Gene3D" id="2.60.40.3780">
    <property type="match status" value="1"/>
</dbReference>
<dbReference type="AlphaFoldDB" id="A0AAU8DRM6"/>
<dbReference type="GO" id="GO:0071555">
    <property type="term" value="P:cell wall organization"/>
    <property type="evidence" value="ECO:0007669"/>
    <property type="project" value="UniProtKB-UniRule"/>
</dbReference>
<keyword evidence="2" id="KW-0808">Transferase</keyword>
<dbReference type="InterPro" id="IPR038063">
    <property type="entry name" value="Transpep_catalytic_dom"/>
</dbReference>
<dbReference type="Gene3D" id="2.40.440.10">
    <property type="entry name" value="L,D-transpeptidase catalytic domain-like"/>
    <property type="match status" value="1"/>
</dbReference>
<dbReference type="CDD" id="cd16913">
    <property type="entry name" value="YkuD_like"/>
    <property type="match status" value="1"/>
</dbReference>
<protein>
    <submittedName>
        <fullName evidence="10">Ig-like domain-containing protein</fullName>
    </submittedName>
</protein>
<dbReference type="InterPro" id="IPR050979">
    <property type="entry name" value="LD-transpeptidase"/>
</dbReference>
<feature type="domain" description="L,D-TPase catalytic" evidence="9">
    <location>
        <begin position="215"/>
        <end position="339"/>
    </location>
</feature>
<evidence type="ECO:0000256" key="8">
    <source>
        <dbReference type="SAM" id="MobiDB-lite"/>
    </source>
</evidence>
<comment type="pathway">
    <text evidence="1 7">Cell wall biogenesis; peptidoglycan biosynthesis.</text>
</comment>
<name>A0AAU8DRM6_9ACTN</name>
<reference evidence="10" key="1">
    <citation type="submission" date="2024-05" db="EMBL/GenBank/DDBJ databases">
        <authorList>
            <person name="Cai S.Y."/>
            <person name="Jin L.M."/>
            <person name="Li H.R."/>
        </authorList>
    </citation>
    <scope>NUCLEOTIDE SEQUENCE</scope>
    <source>
        <strain evidence="10">A5-74</strain>
    </source>
</reference>
<feature type="active site" description="Proton donor/acceptor" evidence="7">
    <location>
        <position position="297"/>
    </location>
</feature>
<dbReference type="GO" id="GO:0018104">
    <property type="term" value="P:peptidoglycan-protein cross-linking"/>
    <property type="evidence" value="ECO:0007669"/>
    <property type="project" value="TreeGrafter"/>
</dbReference>
<evidence type="ECO:0000256" key="1">
    <source>
        <dbReference type="ARBA" id="ARBA00004752"/>
    </source>
</evidence>
<dbReference type="Pfam" id="PF17964">
    <property type="entry name" value="Big_10"/>
    <property type="match status" value="1"/>
</dbReference>
<dbReference type="PANTHER" id="PTHR30582">
    <property type="entry name" value="L,D-TRANSPEPTIDASE"/>
    <property type="match status" value="1"/>
</dbReference>
<evidence type="ECO:0000313" key="10">
    <source>
        <dbReference type="EMBL" id="XCG64667.1"/>
    </source>
</evidence>
<evidence type="ECO:0000256" key="7">
    <source>
        <dbReference type="PROSITE-ProRule" id="PRU01373"/>
    </source>
</evidence>
<feature type="region of interest" description="Disordered" evidence="8">
    <location>
        <begin position="1"/>
        <end position="23"/>
    </location>
</feature>
<keyword evidence="5" id="KW-0012">Acyltransferase</keyword>
<dbReference type="RefSeq" id="WP_353650280.1">
    <property type="nucleotide sequence ID" value="NZ_CP159218.1"/>
</dbReference>
<dbReference type="GO" id="GO:0016746">
    <property type="term" value="F:acyltransferase activity"/>
    <property type="evidence" value="ECO:0007669"/>
    <property type="project" value="UniProtKB-KW"/>
</dbReference>
<dbReference type="Gene3D" id="2.60.40.3710">
    <property type="match status" value="1"/>
</dbReference>
<dbReference type="PROSITE" id="PS52029">
    <property type="entry name" value="LD_TPASE"/>
    <property type="match status" value="1"/>
</dbReference>
<dbReference type="Pfam" id="PF03734">
    <property type="entry name" value="YkuD"/>
    <property type="match status" value="1"/>
</dbReference>
<accession>A0AAU8DRM6</accession>
<keyword evidence="3 7" id="KW-0133">Cell shape</keyword>
<evidence type="ECO:0000256" key="4">
    <source>
        <dbReference type="ARBA" id="ARBA00022984"/>
    </source>
</evidence>
<dbReference type="GO" id="GO:0008360">
    <property type="term" value="P:regulation of cell shape"/>
    <property type="evidence" value="ECO:0007669"/>
    <property type="project" value="UniProtKB-UniRule"/>
</dbReference>
<evidence type="ECO:0000256" key="3">
    <source>
        <dbReference type="ARBA" id="ARBA00022960"/>
    </source>
</evidence>
<organism evidence="10">
    <name type="scientific">Nakamurella sp. A5-74</name>
    <dbReference type="NCBI Taxonomy" id="3158264"/>
    <lineage>
        <taxon>Bacteria</taxon>
        <taxon>Bacillati</taxon>
        <taxon>Actinomycetota</taxon>
        <taxon>Actinomycetes</taxon>
        <taxon>Nakamurellales</taxon>
        <taxon>Nakamurellaceae</taxon>
        <taxon>Nakamurella</taxon>
    </lineage>
</organism>
<dbReference type="GO" id="GO:0071972">
    <property type="term" value="F:peptidoglycan L,D-transpeptidase activity"/>
    <property type="evidence" value="ECO:0007669"/>
    <property type="project" value="TreeGrafter"/>
</dbReference>
<dbReference type="PANTHER" id="PTHR30582:SF2">
    <property type="entry name" value="L,D-TRANSPEPTIDASE YCIB-RELATED"/>
    <property type="match status" value="1"/>
</dbReference>